<reference evidence="6 7" key="1">
    <citation type="journal article" date="2015" name="Appl. Environ. Microbiol.">
        <title>The Geoglobus acetivorans genome: Fe(III) reduction, acetate utilization, autotrophic growth, and degradation of aromatic compounds in a hyperthermophilic archaeon.</title>
        <authorList>
            <person name="Mardanov A.V."/>
            <person name="Slododkina G.B."/>
            <person name="Slobodkin A.I."/>
            <person name="Beletsky A.V."/>
            <person name="Gavrilov S.N."/>
            <person name="Kublanov I.V."/>
            <person name="Bonch-Osmolovskaya E.A."/>
            <person name="Skryabin K.G."/>
            <person name="Ravin N.V."/>
        </authorList>
    </citation>
    <scope>NUCLEOTIDE SEQUENCE [LARGE SCALE GENOMIC DNA]</scope>
    <source>
        <strain evidence="6 7">SBH6</strain>
    </source>
</reference>
<dbReference type="GeneID" id="25399566"/>
<dbReference type="GO" id="GO:0016740">
    <property type="term" value="F:transferase activity"/>
    <property type="evidence" value="ECO:0007669"/>
    <property type="project" value="UniProtKB-ARBA"/>
</dbReference>
<feature type="transmembrane region" description="Helical" evidence="5">
    <location>
        <begin position="123"/>
        <end position="148"/>
    </location>
</feature>
<sequence length="190" mass="21350">MSWLFVILLVLWLVLDGYVFSEIKKIYGKGETLPTNLSIAVWASYILHFVLILWASLEGLWTVPINAAAALAGGFVVTATGFTVLLLGVREFRSFKRVSGLDTSRLVTTGIYRYSRNPQNLGMFLIFLGVSLAGRSLLALLLTAAFAIGFHKYVVELEEPYLERVFGEEYRRYKERTPRYFGPPKAGNNS</sequence>
<dbReference type="Proteomes" id="UP000030624">
    <property type="component" value="Chromosome"/>
</dbReference>
<keyword evidence="3 5" id="KW-1133">Transmembrane helix</keyword>
<dbReference type="GO" id="GO:0012505">
    <property type="term" value="C:endomembrane system"/>
    <property type="evidence" value="ECO:0007669"/>
    <property type="project" value="UniProtKB-SubCell"/>
</dbReference>
<keyword evidence="2 5" id="KW-0812">Transmembrane</keyword>
<protein>
    <recommendedName>
        <fullName evidence="8">Steroid 5-alpha reductase C-terminal domain-containing protein</fullName>
    </recommendedName>
</protein>
<dbReference type="AlphaFoldDB" id="A0A0A7GCE3"/>
<dbReference type="InterPro" id="IPR007318">
    <property type="entry name" value="Phopholipid_MeTrfase"/>
</dbReference>
<evidence type="ECO:0000256" key="4">
    <source>
        <dbReference type="ARBA" id="ARBA00023136"/>
    </source>
</evidence>
<evidence type="ECO:0000256" key="5">
    <source>
        <dbReference type="SAM" id="Phobius"/>
    </source>
</evidence>
<dbReference type="PANTHER" id="PTHR12714:SF24">
    <property type="entry name" value="SLR1182 PROTEIN"/>
    <property type="match status" value="1"/>
</dbReference>
<gene>
    <name evidence="6" type="ORF">GACE_0632</name>
</gene>
<name>A0A0A7GCE3_GEOAI</name>
<evidence type="ECO:0008006" key="8">
    <source>
        <dbReference type="Google" id="ProtNLM"/>
    </source>
</evidence>
<dbReference type="PANTHER" id="PTHR12714">
    <property type="entry name" value="PROTEIN-S ISOPRENYLCYSTEINE O-METHYLTRANSFERASE"/>
    <property type="match status" value="1"/>
</dbReference>
<comment type="subcellular location">
    <subcellularLocation>
        <location evidence="1">Endomembrane system</location>
        <topology evidence="1">Multi-pass membrane protein</topology>
    </subcellularLocation>
</comment>
<organism evidence="6 7">
    <name type="scientific">Geoglobus acetivorans</name>
    <dbReference type="NCBI Taxonomy" id="565033"/>
    <lineage>
        <taxon>Archaea</taxon>
        <taxon>Methanobacteriati</taxon>
        <taxon>Methanobacteriota</taxon>
        <taxon>Archaeoglobi</taxon>
        <taxon>Archaeoglobales</taxon>
        <taxon>Archaeoglobaceae</taxon>
        <taxon>Geoglobus</taxon>
    </lineage>
</organism>
<feature type="transmembrane region" description="Helical" evidence="5">
    <location>
        <begin position="69"/>
        <end position="89"/>
    </location>
</feature>
<dbReference type="eggNOG" id="arCOG03580">
    <property type="taxonomic scope" value="Archaea"/>
</dbReference>
<accession>A0A0A7GCE3</accession>
<dbReference type="Gene3D" id="1.20.120.1630">
    <property type="match status" value="1"/>
</dbReference>
<feature type="transmembrane region" description="Helical" evidence="5">
    <location>
        <begin position="37"/>
        <end position="57"/>
    </location>
</feature>
<dbReference type="EMBL" id="CP009552">
    <property type="protein sequence ID" value="AIY89684.1"/>
    <property type="molecule type" value="Genomic_DNA"/>
</dbReference>
<dbReference type="KEGG" id="gac:GACE_0632"/>
<evidence type="ECO:0000256" key="2">
    <source>
        <dbReference type="ARBA" id="ARBA00022692"/>
    </source>
</evidence>
<evidence type="ECO:0000256" key="1">
    <source>
        <dbReference type="ARBA" id="ARBA00004127"/>
    </source>
</evidence>
<dbReference type="RefSeq" id="WP_052400198.1">
    <property type="nucleotide sequence ID" value="NZ_CP009552.1"/>
</dbReference>
<dbReference type="HOGENOM" id="CLU_065200_4_0_2"/>
<dbReference type="Pfam" id="PF04191">
    <property type="entry name" value="PEMT"/>
    <property type="match status" value="1"/>
</dbReference>
<proteinExistence type="predicted"/>
<evidence type="ECO:0000313" key="6">
    <source>
        <dbReference type="EMBL" id="AIY89684.1"/>
    </source>
</evidence>
<evidence type="ECO:0000256" key="3">
    <source>
        <dbReference type="ARBA" id="ARBA00022989"/>
    </source>
</evidence>
<evidence type="ECO:0000313" key="7">
    <source>
        <dbReference type="Proteomes" id="UP000030624"/>
    </source>
</evidence>
<keyword evidence="4 5" id="KW-0472">Membrane</keyword>
<dbReference type="STRING" id="565033.GACE_0632"/>